<evidence type="ECO:0000313" key="1">
    <source>
        <dbReference type="EMBL" id="MFD1262700.1"/>
    </source>
</evidence>
<protein>
    <submittedName>
        <fullName evidence="1">Uncharacterized protein</fullName>
    </submittedName>
</protein>
<dbReference type="RefSeq" id="WP_277834630.1">
    <property type="nucleotide sequence ID" value="NZ_JARQZE010000015.1"/>
</dbReference>
<reference evidence="2" key="1">
    <citation type="journal article" date="2019" name="Int. J. Syst. Evol. Microbiol.">
        <title>The Global Catalogue of Microorganisms (GCM) 10K type strain sequencing project: providing services to taxonomists for standard genome sequencing and annotation.</title>
        <authorList>
            <consortium name="The Broad Institute Genomics Platform"/>
            <consortium name="The Broad Institute Genome Sequencing Center for Infectious Disease"/>
            <person name="Wu L."/>
            <person name="Ma J."/>
        </authorList>
    </citation>
    <scope>NUCLEOTIDE SEQUENCE [LARGE SCALE GENOMIC DNA]</scope>
    <source>
        <strain evidence="2">CCUG 48884</strain>
    </source>
</reference>
<proteinExistence type="predicted"/>
<organism evidence="1 2">
    <name type="scientific">Thauera mechernichensis</name>
    <dbReference type="NCBI Taxonomy" id="82788"/>
    <lineage>
        <taxon>Bacteria</taxon>
        <taxon>Pseudomonadati</taxon>
        <taxon>Pseudomonadota</taxon>
        <taxon>Betaproteobacteria</taxon>
        <taxon>Rhodocyclales</taxon>
        <taxon>Zoogloeaceae</taxon>
        <taxon>Thauera</taxon>
    </lineage>
</organism>
<dbReference type="Proteomes" id="UP001597158">
    <property type="component" value="Unassembled WGS sequence"/>
</dbReference>
<gene>
    <name evidence="1" type="ORF">ACFQ4M_03835</name>
</gene>
<name>A0ABW3WBW6_9RHOO</name>
<dbReference type="EMBL" id="JBHTMC010000007">
    <property type="protein sequence ID" value="MFD1262700.1"/>
    <property type="molecule type" value="Genomic_DNA"/>
</dbReference>
<comment type="caution">
    <text evidence="1">The sequence shown here is derived from an EMBL/GenBank/DDBJ whole genome shotgun (WGS) entry which is preliminary data.</text>
</comment>
<sequence length="239" mass="27374">MNNERHLWQTLLDVEAPWTVTDCKENGGRRHDIWIGLETPRPWLGIVRARPVPGTRTLSWRHANFGAWQIHIHVQAPGTADLSRQPWAGEPDLPFTRALNERIFTFLREGCTLQSICTLLDLPITELWRLRYAMDSGRWGFDRTPAKRIAAHGSETDAGAAADPDVPDVADPVWVALLEGGRQLDIRVLGLKLLLSRLRAQFEMISDVEVRTLKLQELHRYFLKNKRLLAHELSQIRSE</sequence>
<keyword evidence="2" id="KW-1185">Reference proteome</keyword>
<accession>A0ABW3WBW6</accession>
<evidence type="ECO:0000313" key="2">
    <source>
        <dbReference type="Proteomes" id="UP001597158"/>
    </source>
</evidence>